<dbReference type="Gene3D" id="3.90.550.10">
    <property type="entry name" value="Spore Coat Polysaccharide Biosynthesis Protein SpsA, Chain A"/>
    <property type="match status" value="1"/>
</dbReference>
<feature type="domain" description="Glycosyltransferase 2-like" evidence="9">
    <location>
        <begin position="7"/>
        <end position="165"/>
    </location>
</feature>
<keyword evidence="11" id="KW-1185">Reference proteome</keyword>
<comment type="caution">
    <text evidence="10">The sequence shown here is derived from an EMBL/GenBank/DDBJ whole genome shotgun (WGS) entry which is preliminary data.</text>
</comment>
<dbReference type="InterPro" id="IPR001173">
    <property type="entry name" value="Glyco_trans_2-like"/>
</dbReference>
<keyword evidence="3 10" id="KW-0808">Transferase</keyword>
<evidence type="ECO:0000313" key="11">
    <source>
        <dbReference type="Proteomes" id="UP000488299"/>
    </source>
</evidence>
<dbReference type="EMBL" id="WELI01000001">
    <property type="protein sequence ID" value="KAB7732652.1"/>
    <property type="molecule type" value="Genomic_DNA"/>
</dbReference>
<evidence type="ECO:0000256" key="5">
    <source>
        <dbReference type="ARBA" id="ARBA00022985"/>
    </source>
</evidence>
<accession>A0A7J5U480</accession>
<gene>
    <name evidence="10" type="ORF">F5984_01485</name>
</gene>
<sequence length="331" mass="36080">MKKPYLSVVVGVYNEAGNIAPLISQLSAALEPVDYELIYVNDGSTDATLTELKAMAHPRLTVLDLQKNYGQSLALAAGIDAATGAFIVTMDGDGQNDPTDILRMLETAERQDVDLVMGIRQARQDGFWLRKLPSQLANALVRWVLKAPVQDNGCGIKLFRAELAKSIGLYGEMHRFVGILAYLEGARIVQVPVRHHARTIGQSKYGLSRTFRVLSDLIYLYFLKRYRHKPMHLFGGLSLLLATVGALLWVGQGLGFRSESFSLVTLGAVAMLGSLQLAGMGLLAEGQLRTYHESQGKKPYRVRRVFRASGGSGRSVAAPVAAPIATAWPAQ</sequence>
<reference evidence="10 11" key="1">
    <citation type="submission" date="2019-10" db="EMBL/GenBank/DDBJ databases">
        <title>Rudanella paleaurantiibacter sp. nov., isolated from sludge.</title>
        <authorList>
            <person name="Xu S.Q."/>
        </authorList>
    </citation>
    <scope>NUCLEOTIDE SEQUENCE [LARGE SCALE GENOMIC DNA]</scope>
    <source>
        <strain evidence="10 11">HX-22-17</strain>
    </source>
</reference>
<dbReference type="PANTHER" id="PTHR48090:SF3">
    <property type="entry name" value="UNDECAPRENYL-PHOSPHATE 4-DEOXY-4-FORMAMIDO-L-ARABINOSE TRANSFERASE"/>
    <property type="match status" value="1"/>
</dbReference>
<keyword evidence="1" id="KW-1003">Cell membrane</keyword>
<keyword evidence="6 8" id="KW-1133">Transmembrane helix</keyword>
<keyword evidence="7 8" id="KW-0472">Membrane</keyword>
<dbReference type="Proteomes" id="UP000488299">
    <property type="component" value="Unassembled WGS sequence"/>
</dbReference>
<dbReference type="InterPro" id="IPR050256">
    <property type="entry name" value="Glycosyltransferase_2"/>
</dbReference>
<dbReference type="SUPFAM" id="SSF53448">
    <property type="entry name" value="Nucleotide-diphospho-sugar transferases"/>
    <property type="match status" value="1"/>
</dbReference>
<name>A0A7J5U480_9BACT</name>
<evidence type="ECO:0000259" key="9">
    <source>
        <dbReference type="Pfam" id="PF00535"/>
    </source>
</evidence>
<evidence type="ECO:0000256" key="3">
    <source>
        <dbReference type="ARBA" id="ARBA00022679"/>
    </source>
</evidence>
<dbReference type="GO" id="GO:0016757">
    <property type="term" value="F:glycosyltransferase activity"/>
    <property type="evidence" value="ECO:0007669"/>
    <property type="project" value="UniProtKB-KW"/>
</dbReference>
<proteinExistence type="predicted"/>
<dbReference type="RefSeq" id="WP_152122142.1">
    <property type="nucleotide sequence ID" value="NZ_WELI01000001.1"/>
</dbReference>
<evidence type="ECO:0000256" key="1">
    <source>
        <dbReference type="ARBA" id="ARBA00022475"/>
    </source>
</evidence>
<evidence type="ECO:0000256" key="2">
    <source>
        <dbReference type="ARBA" id="ARBA00022676"/>
    </source>
</evidence>
<protein>
    <submittedName>
        <fullName evidence="10">Glycosyltransferase</fullName>
    </submittedName>
</protein>
<dbReference type="CDD" id="cd04187">
    <property type="entry name" value="DPM1_like_bac"/>
    <property type="match status" value="1"/>
</dbReference>
<evidence type="ECO:0000256" key="4">
    <source>
        <dbReference type="ARBA" id="ARBA00022692"/>
    </source>
</evidence>
<dbReference type="PANTHER" id="PTHR48090">
    <property type="entry name" value="UNDECAPRENYL-PHOSPHATE 4-DEOXY-4-FORMAMIDO-L-ARABINOSE TRANSFERASE-RELATED"/>
    <property type="match status" value="1"/>
</dbReference>
<evidence type="ECO:0000256" key="6">
    <source>
        <dbReference type="ARBA" id="ARBA00022989"/>
    </source>
</evidence>
<keyword evidence="4 8" id="KW-0812">Transmembrane</keyword>
<feature type="transmembrane region" description="Helical" evidence="8">
    <location>
        <begin position="233"/>
        <end position="251"/>
    </location>
</feature>
<dbReference type="GO" id="GO:0005886">
    <property type="term" value="C:plasma membrane"/>
    <property type="evidence" value="ECO:0007669"/>
    <property type="project" value="TreeGrafter"/>
</dbReference>
<keyword evidence="5" id="KW-0448">Lipopolysaccharide biosynthesis</keyword>
<dbReference type="Pfam" id="PF00535">
    <property type="entry name" value="Glycos_transf_2"/>
    <property type="match status" value="1"/>
</dbReference>
<evidence type="ECO:0000256" key="8">
    <source>
        <dbReference type="SAM" id="Phobius"/>
    </source>
</evidence>
<dbReference type="AlphaFoldDB" id="A0A7J5U480"/>
<dbReference type="InterPro" id="IPR029044">
    <property type="entry name" value="Nucleotide-diphossugar_trans"/>
</dbReference>
<feature type="transmembrane region" description="Helical" evidence="8">
    <location>
        <begin position="263"/>
        <end position="284"/>
    </location>
</feature>
<evidence type="ECO:0000313" key="10">
    <source>
        <dbReference type="EMBL" id="KAB7732652.1"/>
    </source>
</evidence>
<keyword evidence="2" id="KW-0328">Glycosyltransferase</keyword>
<organism evidence="10 11">
    <name type="scientific">Rudanella paleaurantiibacter</name>
    <dbReference type="NCBI Taxonomy" id="2614655"/>
    <lineage>
        <taxon>Bacteria</taxon>
        <taxon>Pseudomonadati</taxon>
        <taxon>Bacteroidota</taxon>
        <taxon>Cytophagia</taxon>
        <taxon>Cytophagales</taxon>
        <taxon>Cytophagaceae</taxon>
        <taxon>Rudanella</taxon>
    </lineage>
</organism>
<dbReference type="GO" id="GO:0009103">
    <property type="term" value="P:lipopolysaccharide biosynthetic process"/>
    <property type="evidence" value="ECO:0007669"/>
    <property type="project" value="UniProtKB-KW"/>
</dbReference>
<evidence type="ECO:0000256" key="7">
    <source>
        <dbReference type="ARBA" id="ARBA00023136"/>
    </source>
</evidence>